<evidence type="ECO:0000313" key="6">
    <source>
        <dbReference type="Proteomes" id="UP001612915"/>
    </source>
</evidence>
<evidence type="ECO:0000313" key="5">
    <source>
        <dbReference type="EMBL" id="MFI7587863.1"/>
    </source>
</evidence>
<reference evidence="5 6" key="1">
    <citation type="submission" date="2024-10" db="EMBL/GenBank/DDBJ databases">
        <title>The Natural Products Discovery Center: Release of the First 8490 Sequenced Strains for Exploring Actinobacteria Biosynthetic Diversity.</title>
        <authorList>
            <person name="Kalkreuter E."/>
            <person name="Kautsar S.A."/>
            <person name="Yang D."/>
            <person name="Bader C.D."/>
            <person name="Teijaro C.N."/>
            <person name="Fluegel L."/>
            <person name="Davis C.M."/>
            <person name="Simpson J.R."/>
            <person name="Lauterbach L."/>
            <person name="Steele A.D."/>
            <person name="Gui C."/>
            <person name="Meng S."/>
            <person name="Li G."/>
            <person name="Viehrig K."/>
            <person name="Ye F."/>
            <person name="Su P."/>
            <person name="Kiefer A.F."/>
            <person name="Nichols A."/>
            <person name="Cepeda A.J."/>
            <person name="Yan W."/>
            <person name="Fan B."/>
            <person name="Jiang Y."/>
            <person name="Adhikari A."/>
            <person name="Zheng C.-J."/>
            <person name="Schuster L."/>
            <person name="Cowan T.M."/>
            <person name="Smanski M.J."/>
            <person name="Chevrette M.G."/>
            <person name="De Carvalho L.P.S."/>
            <person name="Shen B."/>
        </authorList>
    </citation>
    <scope>NUCLEOTIDE SEQUENCE [LARGE SCALE GENOMIC DNA]</scope>
    <source>
        <strain evidence="5 6">NPDC049639</strain>
    </source>
</reference>
<dbReference type="PANTHER" id="PTHR46401:SF2">
    <property type="entry name" value="GLYCOSYLTRANSFERASE WBBK-RELATED"/>
    <property type="match status" value="1"/>
</dbReference>
<evidence type="ECO:0000259" key="3">
    <source>
        <dbReference type="Pfam" id="PF00534"/>
    </source>
</evidence>
<evidence type="ECO:0000256" key="1">
    <source>
        <dbReference type="ARBA" id="ARBA00022676"/>
    </source>
</evidence>
<protein>
    <submittedName>
        <fullName evidence="5">Glycosyltransferase family 4 protein</fullName>
    </submittedName>
</protein>
<sequence>MTVYVNGRFLEHPITGTQRYALEITRRLLETERDVVLLLPSGTPVPAGVDPARCRTLPLRGMAFEQVTLPLVTAGRMLLSLGGPAPVLKRKQLVVMHDATPFRWPGTFSKGFVAWYRLMYGVLTRTARHLVTVSRFSATELGDVFGIPARRFHVVPCAVDHLQAYGAGERPANLPAAVTRYALMLGTLARHKNVVPVAKAVAEAGTDLVIVGKLGGDRVFSDPGDLGLPANAHLVGRLTDAEIVWLYRNATVFVFPSYYEGFGIPAIEAQLEGCPVVASSAASIPEVLAGSADLFDPDDPAAAAQLVKAVVSEDDEARLVRVAAGLRNAARFSWADSAREIMTVVRRGRAR</sequence>
<gene>
    <name evidence="5" type="ORF">ACIB24_12385</name>
</gene>
<name>A0ABW8ANA1_9ACTN</name>
<dbReference type="InterPro" id="IPR001296">
    <property type="entry name" value="Glyco_trans_1"/>
</dbReference>
<keyword evidence="2" id="KW-0808">Transferase</keyword>
<dbReference type="Gene3D" id="3.40.50.2000">
    <property type="entry name" value="Glycogen Phosphorylase B"/>
    <property type="match status" value="2"/>
</dbReference>
<feature type="domain" description="Glycosyl transferase family 1" evidence="3">
    <location>
        <begin position="180"/>
        <end position="317"/>
    </location>
</feature>
<accession>A0ABW8ANA1</accession>
<comment type="caution">
    <text evidence="5">The sequence shown here is derived from an EMBL/GenBank/DDBJ whole genome shotgun (WGS) entry which is preliminary data.</text>
</comment>
<dbReference type="CDD" id="cd03809">
    <property type="entry name" value="GT4_MtfB-like"/>
    <property type="match status" value="1"/>
</dbReference>
<feature type="domain" description="Glycosyltransferase subfamily 4-like N-terminal" evidence="4">
    <location>
        <begin position="16"/>
        <end position="160"/>
    </location>
</feature>
<dbReference type="RefSeq" id="WP_398280329.1">
    <property type="nucleotide sequence ID" value="NZ_JBITLV010000003.1"/>
</dbReference>
<dbReference type="Proteomes" id="UP001612915">
    <property type="component" value="Unassembled WGS sequence"/>
</dbReference>
<keyword evidence="6" id="KW-1185">Reference proteome</keyword>
<evidence type="ECO:0000259" key="4">
    <source>
        <dbReference type="Pfam" id="PF13439"/>
    </source>
</evidence>
<dbReference type="Pfam" id="PF13439">
    <property type="entry name" value="Glyco_transf_4"/>
    <property type="match status" value="1"/>
</dbReference>
<dbReference type="SUPFAM" id="SSF53756">
    <property type="entry name" value="UDP-Glycosyltransferase/glycogen phosphorylase"/>
    <property type="match status" value="1"/>
</dbReference>
<dbReference type="Pfam" id="PF00534">
    <property type="entry name" value="Glycos_transf_1"/>
    <property type="match status" value="1"/>
</dbReference>
<dbReference type="EMBL" id="JBITLV010000003">
    <property type="protein sequence ID" value="MFI7587863.1"/>
    <property type="molecule type" value="Genomic_DNA"/>
</dbReference>
<keyword evidence="1" id="KW-0328">Glycosyltransferase</keyword>
<evidence type="ECO:0000256" key="2">
    <source>
        <dbReference type="ARBA" id="ARBA00022679"/>
    </source>
</evidence>
<dbReference type="PANTHER" id="PTHR46401">
    <property type="entry name" value="GLYCOSYLTRANSFERASE WBBK-RELATED"/>
    <property type="match status" value="1"/>
</dbReference>
<dbReference type="InterPro" id="IPR028098">
    <property type="entry name" value="Glyco_trans_4-like_N"/>
</dbReference>
<proteinExistence type="predicted"/>
<organism evidence="5 6">
    <name type="scientific">Spongisporangium articulatum</name>
    <dbReference type="NCBI Taxonomy" id="3362603"/>
    <lineage>
        <taxon>Bacteria</taxon>
        <taxon>Bacillati</taxon>
        <taxon>Actinomycetota</taxon>
        <taxon>Actinomycetes</taxon>
        <taxon>Kineosporiales</taxon>
        <taxon>Kineosporiaceae</taxon>
        <taxon>Spongisporangium</taxon>
    </lineage>
</organism>